<evidence type="ECO:0000256" key="10">
    <source>
        <dbReference type="ARBA" id="ARBA00023180"/>
    </source>
</evidence>
<evidence type="ECO:0000256" key="4">
    <source>
        <dbReference type="ARBA" id="ARBA00022475"/>
    </source>
</evidence>
<feature type="transmembrane region" description="Helical" evidence="12">
    <location>
        <begin position="908"/>
        <end position="928"/>
    </location>
</feature>
<evidence type="ECO:0000256" key="5">
    <source>
        <dbReference type="ARBA" id="ARBA00022692"/>
    </source>
</evidence>
<keyword evidence="10" id="KW-0325">Glycoprotein</keyword>
<keyword evidence="8 12" id="KW-1133">Transmembrane helix</keyword>
<feature type="transmembrane region" description="Helical" evidence="12">
    <location>
        <begin position="948"/>
        <end position="970"/>
    </location>
</feature>
<dbReference type="Gene3D" id="1.20.1560.10">
    <property type="entry name" value="ABC transporter type 1, transmembrane domain"/>
    <property type="match status" value="2"/>
</dbReference>
<evidence type="ECO:0000256" key="2">
    <source>
        <dbReference type="ARBA" id="ARBA00009726"/>
    </source>
</evidence>
<dbReference type="GO" id="GO:0005524">
    <property type="term" value="F:ATP binding"/>
    <property type="evidence" value="ECO:0007669"/>
    <property type="project" value="UniProtKB-KW"/>
</dbReference>
<dbReference type="InterPro" id="IPR027417">
    <property type="entry name" value="P-loop_NTPase"/>
</dbReference>
<evidence type="ECO:0000256" key="9">
    <source>
        <dbReference type="ARBA" id="ARBA00023136"/>
    </source>
</evidence>
<name>A0A9W9FWH1_9EURO</name>
<feature type="domain" description="ABC transmembrane type-1" evidence="14">
    <location>
        <begin position="287"/>
        <end position="561"/>
    </location>
</feature>
<dbReference type="EMBL" id="JAPQKH010000003">
    <property type="protein sequence ID" value="KAJ5107721.1"/>
    <property type="molecule type" value="Genomic_DNA"/>
</dbReference>
<dbReference type="CDD" id="cd18580">
    <property type="entry name" value="ABC_6TM_ABCC_D2"/>
    <property type="match status" value="1"/>
</dbReference>
<evidence type="ECO:0000256" key="8">
    <source>
        <dbReference type="ARBA" id="ARBA00022989"/>
    </source>
</evidence>
<dbReference type="FunFam" id="3.40.50.300:FF:000838">
    <property type="entry name" value="ABC multidrug transporter (Eurofung)"/>
    <property type="match status" value="1"/>
</dbReference>
<dbReference type="InterPro" id="IPR003593">
    <property type="entry name" value="AAA+_ATPase"/>
</dbReference>
<evidence type="ECO:0000256" key="12">
    <source>
        <dbReference type="SAM" id="Phobius"/>
    </source>
</evidence>
<dbReference type="FunFam" id="1.20.1560.10:FF:000066">
    <property type="entry name" value="ABC multidrug transporter (Eurofung)"/>
    <property type="match status" value="1"/>
</dbReference>
<feature type="domain" description="ABC transmembrane type-1" evidence="14">
    <location>
        <begin position="930"/>
        <end position="1192"/>
    </location>
</feature>
<dbReference type="Proteomes" id="UP001149165">
    <property type="component" value="Unassembled WGS sequence"/>
</dbReference>
<dbReference type="PROSITE" id="PS00211">
    <property type="entry name" value="ABC_TRANSPORTER_1"/>
    <property type="match status" value="2"/>
</dbReference>
<evidence type="ECO:0000313" key="15">
    <source>
        <dbReference type="EMBL" id="KAJ5107721.1"/>
    </source>
</evidence>
<feature type="domain" description="ABC transporter" evidence="13">
    <location>
        <begin position="623"/>
        <end position="851"/>
    </location>
</feature>
<dbReference type="GO" id="GO:0140359">
    <property type="term" value="F:ABC-type transporter activity"/>
    <property type="evidence" value="ECO:0007669"/>
    <property type="project" value="InterPro"/>
</dbReference>
<feature type="transmembrane region" description="Helical" evidence="12">
    <location>
        <begin position="1125"/>
        <end position="1154"/>
    </location>
</feature>
<feature type="transmembrane region" description="Helical" evidence="12">
    <location>
        <begin position="413"/>
        <end position="438"/>
    </location>
</feature>
<dbReference type="CDD" id="cd03244">
    <property type="entry name" value="ABCC_MRP_domain2"/>
    <property type="match status" value="1"/>
</dbReference>
<dbReference type="PROSITE" id="PS50929">
    <property type="entry name" value="ABC_TM1F"/>
    <property type="match status" value="2"/>
</dbReference>
<dbReference type="InterPro" id="IPR044726">
    <property type="entry name" value="ABCC_6TM_D2"/>
</dbReference>
<dbReference type="PANTHER" id="PTHR24223">
    <property type="entry name" value="ATP-BINDING CASSETTE SUB-FAMILY C"/>
    <property type="match status" value="1"/>
</dbReference>
<evidence type="ECO:0000313" key="16">
    <source>
        <dbReference type="Proteomes" id="UP001149165"/>
    </source>
</evidence>
<dbReference type="GO" id="GO:0016887">
    <property type="term" value="F:ATP hydrolysis activity"/>
    <property type="evidence" value="ECO:0007669"/>
    <property type="project" value="InterPro"/>
</dbReference>
<dbReference type="FunFam" id="3.40.50.300:FF:001854">
    <property type="entry name" value="ABC multidrug transporter (Eurofung)"/>
    <property type="match status" value="1"/>
</dbReference>
<feature type="transmembrane region" description="Helical" evidence="12">
    <location>
        <begin position="82"/>
        <end position="103"/>
    </location>
</feature>
<feature type="region of interest" description="Disordered" evidence="11">
    <location>
        <begin position="1208"/>
        <end position="1227"/>
    </location>
</feature>
<dbReference type="SUPFAM" id="SSF52540">
    <property type="entry name" value="P-loop containing nucleoside triphosphate hydrolases"/>
    <property type="match status" value="2"/>
</dbReference>
<dbReference type="InterPro" id="IPR017871">
    <property type="entry name" value="ABC_transporter-like_CS"/>
</dbReference>
<protein>
    <submittedName>
        <fullName evidence="15">Uncharacterized protein</fullName>
    </submittedName>
</protein>
<keyword evidence="4" id="KW-1003">Cell membrane</keyword>
<dbReference type="FunFam" id="1.20.1560.10:FF:000055">
    <property type="entry name" value="ABC multidrug transporter (Eurofung)"/>
    <property type="match status" value="1"/>
</dbReference>
<reference evidence="15" key="2">
    <citation type="journal article" date="2023" name="IMA Fungus">
        <title>Comparative genomic study of the Penicillium genus elucidates a diverse pangenome and 15 lateral gene transfer events.</title>
        <authorList>
            <person name="Petersen C."/>
            <person name="Sorensen T."/>
            <person name="Nielsen M.R."/>
            <person name="Sondergaard T.E."/>
            <person name="Sorensen J.L."/>
            <person name="Fitzpatrick D.A."/>
            <person name="Frisvad J.C."/>
            <person name="Nielsen K.L."/>
        </authorList>
    </citation>
    <scope>NUCLEOTIDE SEQUENCE</scope>
    <source>
        <strain evidence="15">IBT 30069</strain>
    </source>
</reference>
<dbReference type="Pfam" id="PF00664">
    <property type="entry name" value="ABC_membrane"/>
    <property type="match status" value="2"/>
</dbReference>
<organism evidence="15 16">
    <name type="scientific">Penicillium angulare</name>
    <dbReference type="NCBI Taxonomy" id="116970"/>
    <lineage>
        <taxon>Eukaryota</taxon>
        <taxon>Fungi</taxon>
        <taxon>Dikarya</taxon>
        <taxon>Ascomycota</taxon>
        <taxon>Pezizomycotina</taxon>
        <taxon>Eurotiomycetes</taxon>
        <taxon>Eurotiomycetidae</taxon>
        <taxon>Eurotiales</taxon>
        <taxon>Aspergillaceae</taxon>
        <taxon>Penicillium</taxon>
    </lineage>
</organism>
<keyword evidence="9 12" id="KW-0472">Membrane</keyword>
<comment type="subcellular location">
    <subcellularLocation>
        <location evidence="1">Cell membrane</location>
        <topology evidence="1">Multi-pass membrane protein</topology>
    </subcellularLocation>
</comment>
<keyword evidence="16" id="KW-1185">Reference proteome</keyword>
<dbReference type="PANTHER" id="PTHR24223:SF269">
    <property type="entry name" value="ABC MULTIDRUG TRANSPORTER (EUROFUNG)-RELATED"/>
    <property type="match status" value="1"/>
</dbReference>
<dbReference type="Pfam" id="PF00005">
    <property type="entry name" value="ABC_tran"/>
    <property type="match status" value="2"/>
</dbReference>
<dbReference type="Pfam" id="PF24357">
    <property type="entry name" value="TMD0_ABC"/>
    <property type="match status" value="1"/>
</dbReference>
<dbReference type="SMART" id="SM00382">
    <property type="entry name" value="AAA"/>
    <property type="match status" value="2"/>
</dbReference>
<evidence type="ECO:0000256" key="3">
    <source>
        <dbReference type="ARBA" id="ARBA00022448"/>
    </source>
</evidence>
<keyword evidence="3" id="KW-0813">Transport</keyword>
<comment type="caution">
    <text evidence="15">The sequence shown here is derived from an EMBL/GenBank/DDBJ whole genome shotgun (WGS) entry which is preliminary data.</text>
</comment>
<feature type="transmembrane region" description="Helical" evidence="12">
    <location>
        <begin position="315"/>
        <end position="334"/>
    </location>
</feature>
<evidence type="ECO:0000256" key="11">
    <source>
        <dbReference type="SAM" id="MobiDB-lite"/>
    </source>
</evidence>
<proteinExistence type="inferred from homology"/>
<feature type="transmembrane region" description="Helical" evidence="12">
    <location>
        <begin position="1032"/>
        <end position="1065"/>
    </location>
</feature>
<feature type="domain" description="ABC transporter" evidence="13">
    <location>
        <begin position="1235"/>
        <end position="1468"/>
    </location>
</feature>
<dbReference type="OrthoDB" id="6500128at2759"/>
<dbReference type="GO" id="GO:0005886">
    <property type="term" value="C:plasma membrane"/>
    <property type="evidence" value="ECO:0007669"/>
    <property type="project" value="UniProtKB-SubCell"/>
</dbReference>
<keyword evidence="7" id="KW-0067">ATP-binding</keyword>
<keyword evidence="6" id="KW-0547">Nucleotide-binding</keyword>
<feature type="transmembrane region" description="Helical" evidence="12">
    <location>
        <begin position="1161"/>
        <end position="1180"/>
    </location>
</feature>
<feature type="transmembrane region" description="Helical" evidence="12">
    <location>
        <begin position="534"/>
        <end position="553"/>
    </location>
</feature>
<feature type="transmembrane region" description="Helical" evidence="12">
    <location>
        <begin position="44"/>
        <end position="62"/>
    </location>
</feature>
<accession>A0A9W9FWH1</accession>
<keyword evidence="5 12" id="KW-0812">Transmembrane</keyword>
<comment type="similarity">
    <text evidence="2">Belongs to the ABC transporter superfamily. ABCC family. Conjugate transporter (TC 3.A.1.208) subfamily.</text>
</comment>
<dbReference type="Gene3D" id="3.40.50.300">
    <property type="entry name" value="P-loop containing nucleotide triphosphate hydrolases"/>
    <property type="match status" value="2"/>
</dbReference>
<feature type="transmembrane region" description="Helical" evidence="12">
    <location>
        <begin position="501"/>
        <end position="522"/>
    </location>
</feature>
<evidence type="ECO:0000256" key="7">
    <source>
        <dbReference type="ARBA" id="ARBA00022840"/>
    </source>
</evidence>
<evidence type="ECO:0000256" key="6">
    <source>
        <dbReference type="ARBA" id="ARBA00022741"/>
    </source>
</evidence>
<dbReference type="InterPro" id="IPR011527">
    <property type="entry name" value="ABC1_TM_dom"/>
</dbReference>
<dbReference type="InterPro" id="IPR036640">
    <property type="entry name" value="ABC1_TM_sf"/>
</dbReference>
<dbReference type="InterPro" id="IPR003439">
    <property type="entry name" value="ABC_transporter-like_ATP-bd"/>
</dbReference>
<dbReference type="InterPro" id="IPR050173">
    <property type="entry name" value="ABC_transporter_C-like"/>
</dbReference>
<evidence type="ECO:0000259" key="14">
    <source>
        <dbReference type="PROSITE" id="PS50929"/>
    </source>
</evidence>
<evidence type="ECO:0000259" key="13">
    <source>
        <dbReference type="PROSITE" id="PS50893"/>
    </source>
</evidence>
<evidence type="ECO:0000256" key="1">
    <source>
        <dbReference type="ARBA" id="ARBA00004651"/>
    </source>
</evidence>
<dbReference type="InterPro" id="IPR056227">
    <property type="entry name" value="TMD0_ABC"/>
</dbReference>
<dbReference type="InterPro" id="IPR044746">
    <property type="entry name" value="ABCC_6TM_D1"/>
</dbReference>
<reference evidence="15" key="1">
    <citation type="submission" date="2022-11" db="EMBL/GenBank/DDBJ databases">
        <authorList>
            <person name="Petersen C."/>
        </authorList>
    </citation>
    <scope>NUCLEOTIDE SEQUENCE</scope>
    <source>
        <strain evidence="15">IBT 30069</strain>
    </source>
</reference>
<sequence>MSVFEIRGRVSSNNSSNLQHVNLASFGPGANTGFDFTPLFEDSILSLLPSALLIICLPYRIIALHRQRSKVSAGGLLYESKLAILGVFTAINLALLVLHILSSSLRTKLTIATSALSFISSLGLCLLSHLEHARSVRPSPIINGYILLTLIFDIARSRTLFLHGESKAIAACFAGMIGVKVMVLLAEAAEKRKILLSPYRDLSPEETSGIYSRSFFFWLNQLMTSGFSRVLRNQDLYPIDSDMTSEVLQRQMKDSWKKASQGKPRALFWALMRANLKGLFYCVVPRLCQIAFRYTQPFLLTRTIDFAGDTSQPDSVGWGLTGAFFITLLGVAISNGTYYHMAYRLVTSARGCLVSIIFAKTLDLSVTALDESVAVTLMSTDVQSICDGLTTINDFWAVPIELGIAIYLLARQLGVACVASAAIACFSTACIMSIAKIMERAQQIWMRSIQTRVDSTATMLGSMKSVKMLGFTDWLAGIIQGLRVAELEESKLFRRLLMVRVFLANLLQCFGPFLTLLTYTFYPSNGESLLTADVAYTTLTLIALLSSPINALIRAFPLMNAALASLSRVQSFLESEARRDHRIFLNERNIRGNDDNVSNSEGIELIDRKLPFSTSNNTSTDIIVARDASFSWSQDFIFCVHDINLSVGRGQFCIIIGPTGCGKSTLLKGILGETPSTKGFLYASESDTAFVDQTPWVRNTSFRDNVLGTSVYNEDWYNEVVQACALDQDIHLLPNGHSTKVGSSGISLSGGQKQRLALARAVYSQKQVVILDDVFSGLDADTEERIFNKLFSKQGLFRKMGTTVLLATHAVHRLTYADNVIAMDSHGKISEQGSLADLEKNGGYVALLKARYRADSSDDDESSHEPTPARLATSGIEENTEIEVVAEELTRQNGDFALYSYYVRSVHWASTAFWMFCFIFSGVATKMSEYLINLWTDSVSENGRSSDAFYLGLYGLLATIATLGLIVGGYHHIIYFASMSAQNLHERLVNSVMNAPLSFFTSTDIGTTINRFSQDMTLIDHDLPYSMIDFMLSLSMAAMSMVLMCISASYFSAVIPVVFLFMWILQKFYLRTSRQMRFLDLEAKSPLFSLFIESLSGLVTIRAFGWTPDFEAQNLTLLDASQKPFYLMFCIQRWLELALDLSVAMLGTILMILVVKLRDNLGAGFVGLAILNVITFSQSLSSIMRNWAELETSIGAVSRIRDFTKNTANENKPEENHFPSFSSSDSSAWPWKGTIEFRNVDASYNAGDQKFVLRDLSMSIQGGEKIGICGRSGSGKSSLLASLFRMLEVEPHSQILIDGVDITRIPRQTTRAALNAIPQESFFTHGSVRANMDPYQIKSSEEIEAALRRVELWDLIQLKGGLDAQLETNFFSHGQRQLFCLARALVRGGKVVVLDEATSNVDVVSDALMQRIIREQFADCTILAVAHRLETIIDFDQIAVIKDGRLVEFDTPQALLGRDSAFKELYES</sequence>
<dbReference type="SUPFAM" id="SSF90123">
    <property type="entry name" value="ABC transporter transmembrane region"/>
    <property type="match status" value="2"/>
</dbReference>
<dbReference type="PROSITE" id="PS50893">
    <property type="entry name" value="ABC_TRANSPORTER_2"/>
    <property type="match status" value="2"/>
</dbReference>
<dbReference type="CDD" id="cd18579">
    <property type="entry name" value="ABC_6TM_ABCC_D1"/>
    <property type="match status" value="1"/>
</dbReference>
<gene>
    <name evidence="15" type="ORF">N7456_004396</name>
</gene>